<dbReference type="OrthoDB" id="9793083at2"/>
<keyword evidence="3" id="KW-1185">Reference proteome</keyword>
<dbReference type="InterPro" id="IPR029058">
    <property type="entry name" value="AB_hydrolase_fold"/>
</dbReference>
<dbReference type="EMBL" id="AEJF01000113">
    <property type="protein sequence ID" value="KLU24924.1"/>
    <property type="molecule type" value="Genomic_DNA"/>
</dbReference>
<evidence type="ECO:0000313" key="2">
    <source>
        <dbReference type="EMBL" id="KLU24924.1"/>
    </source>
</evidence>
<gene>
    <name evidence="2" type="ORF">EOS_17660</name>
</gene>
<accession>A0A0J1CWG8</accession>
<dbReference type="Gene3D" id="3.40.50.1820">
    <property type="entry name" value="alpha/beta hydrolase"/>
    <property type="match status" value="1"/>
</dbReference>
<name>A0A0J1CWG8_9BURK</name>
<dbReference type="InterPro" id="IPR050471">
    <property type="entry name" value="AB_hydrolase"/>
</dbReference>
<dbReference type="SUPFAM" id="SSF53474">
    <property type="entry name" value="alpha/beta-Hydrolases"/>
    <property type="match status" value="1"/>
</dbReference>
<feature type="domain" description="AB hydrolase-1" evidence="1">
    <location>
        <begin position="25"/>
        <end position="252"/>
    </location>
</feature>
<dbReference type="PANTHER" id="PTHR43433:SF5">
    <property type="entry name" value="AB HYDROLASE-1 DOMAIN-CONTAINING PROTEIN"/>
    <property type="match status" value="1"/>
</dbReference>
<dbReference type="AlphaFoldDB" id="A0A0J1CWG8"/>
<dbReference type="PRINTS" id="PR00111">
    <property type="entry name" value="ABHYDROLASE"/>
</dbReference>
<keyword evidence="2" id="KW-0378">Hydrolase</keyword>
<evidence type="ECO:0000313" key="3">
    <source>
        <dbReference type="Proteomes" id="UP000035963"/>
    </source>
</evidence>
<dbReference type="GO" id="GO:0016787">
    <property type="term" value="F:hydrolase activity"/>
    <property type="evidence" value="ECO:0007669"/>
    <property type="project" value="UniProtKB-KW"/>
</dbReference>
<sequence length="264" mass="28665">MSHSTFCEIPAGRIAYSRRGTGRPLVLLHPIGVDRSWWDEYVEHWAASYDVVAIDIRGHGGSSLVTAPITLANHATDIAAVLRHECLTGATLIGVSMGGMIAQRVAIQFPELVDALILCGTAGGFPDEARPRILARGDMSRQGSMSEVIDDTVTRWFTADTPRRDLLQKCRTRLAADDWYSWSANWQAISLLDNLSELRGVPAPTLVVAGDADASIPPAVSQKIAYALPNSRFVVVPGAAHFGAFDMREVFATVFDDFLSTVAR</sequence>
<dbReference type="InterPro" id="IPR000073">
    <property type="entry name" value="AB_hydrolase_1"/>
</dbReference>
<dbReference type="PANTHER" id="PTHR43433">
    <property type="entry name" value="HYDROLASE, ALPHA/BETA FOLD FAMILY PROTEIN"/>
    <property type="match status" value="1"/>
</dbReference>
<proteinExistence type="predicted"/>
<organism evidence="2 3">
    <name type="scientific">Caballeronia mineralivorans PML1(12)</name>
    <dbReference type="NCBI Taxonomy" id="908627"/>
    <lineage>
        <taxon>Bacteria</taxon>
        <taxon>Pseudomonadati</taxon>
        <taxon>Pseudomonadota</taxon>
        <taxon>Betaproteobacteria</taxon>
        <taxon>Burkholderiales</taxon>
        <taxon>Burkholderiaceae</taxon>
        <taxon>Caballeronia</taxon>
    </lineage>
</organism>
<dbReference type="PATRIC" id="fig|908627.4.peg.3955"/>
<reference evidence="2 3" key="1">
    <citation type="journal article" date="2015" name="Genome Announc.">
        <title>Draft Genome Sequence of Burkholderia sp. Strain PML1(12), an Ectomycorrhizosphere-Inhabiting Bacterium with Effective Mineral-Weathering Ability.</title>
        <authorList>
            <person name="Uroz S."/>
            <person name="Oger P."/>
        </authorList>
    </citation>
    <scope>NUCLEOTIDE SEQUENCE [LARGE SCALE GENOMIC DNA]</scope>
    <source>
        <strain evidence="3">PML1(12)</strain>
    </source>
</reference>
<evidence type="ECO:0000259" key="1">
    <source>
        <dbReference type="Pfam" id="PF12697"/>
    </source>
</evidence>
<dbReference type="RefSeq" id="WP_047847964.1">
    <property type="nucleotide sequence ID" value="NZ_AEJF01000113.1"/>
</dbReference>
<comment type="caution">
    <text evidence="2">The sequence shown here is derived from an EMBL/GenBank/DDBJ whole genome shotgun (WGS) entry which is preliminary data.</text>
</comment>
<dbReference type="Pfam" id="PF12697">
    <property type="entry name" value="Abhydrolase_6"/>
    <property type="match status" value="1"/>
</dbReference>
<protein>
    <submittedName>
        <fullName evidence="2">Alpha/beta hydrolase</fullName>
    </submittedName>
</protein>
<dbReference type="Proteomes" id="UP000035963">
    <property type="component" value="Unassembled WGS sequence"/>
</dbReference>